<comment type="caution">
    <text evidence="1">The sequence shown here is derived from an EMBL/GenBank/DDBJ whole genome shotgun (WGS) entry which is preliminary data.</text>
</comment>
<name>A0A8T3AUY1_DENNO</name>
<evidence type="ECO:0000313" key="2">
    <source>
        <dbReference type="Proteomes" id="UP000829196"/>
    </source>
</evidence>
<evidence type="ECO:0000313" key="1">
    <source>
        <dbReference type="EMBL" id="KAI0499864.1"/>
    </source>
</evidence>
<dbReference type="PANTHER" id="PTHR11439:SF524">
    <property type="entry name" value="RNA-DIRECTED DNA POLYMERASE, PROTEIN KINASE RLK-PELLE-DLSV FAMILY"/>
    <property type="match status" value="1"/>
</dbReference>
<dbReference type="AlphaFoldDB" id="A0A8T3AUY1"/>
<reference evidence="1" key="1">
    <citation type="journal article" date="2022" name="Front. Genet.">
        <title>Chromosome-Scale Assembly of the Dendrobium nobile Genome Provides Insights Into the Molecular Mechanism of the Biosynthesis of the Medicinal Active Ingredient of Dendrobium.</title>
        <authorList>
            <person name="Xu Q."/>
            <person name="Niu S.-C."/>
            <person name="Li K.-L."/>
            <person name="Zheng P.-J."/>
            <person name="Zhang X.-J."/>
            <person name="Jia Y."/>
            <person name="Liu Y."/>
            <person name="Niu Y.-X."/>
            <person name="Yu L.-H."/>
            <person name="Chen D.-F."/>
            <person name="Zhang G.-Q."/>
        </authorList>
    </citation>
    <scope>NUCLEOTIDE SEQUENCE</scope>
    <source>
        <tissue evidence="1">Leaf</tissue>
    </source>
</reference>
<organism evidence="1 2">
    <name type="scientific">Dendrobium nobile</name>
    <name type="common">Orchid</name>
    <dbReference type="NCBI Taxonomy" id="94219"/>
    <lineage>
        <taxon>Eukaryota</taxon>
        <taxon>Viridiplantae</taxon>
        <taxon>Streptophyta</taxon>
        <taxon>Embryophyta</taxon>
        <taxon>Tracheophyta</taxon>
        <taxon>Spermatophyta</taxon>
        <taxon>Magnoliopsida</taxon>
        <taxon>Liliopsida</taxon>
        <taxon>Asparagales</taxon>
        <taxon>Orchidaceae</taxon>
        <taxon>Epidendroideae</taxon>
        <taxon>Malaxideae</taxon>
        <taxon>Dendrobiinae</taxon>
        <taxon>Dendrobium</taxon>
    </lineage>
</organism>
<gene>
    <name evidence="1" type="ORF">KFK09_018072</name>
</gene>
<protein>
    <recommendedName>
        <fullName evidence="3">Mitochondrial protein</fullName>
    </recommendedName>
</protein>
<proteinExistence type="predicted"/>
<sequence length="156" mass="17317">MMNCKPVSTPIATKQPKSGAALASTEFYNPQLYRQIVGSLQYLTLTRPEISYAVNKACQHMHQPSNHHFEDLKQILRYIHGSLNIGLPLYQDSLHLTSYVDADRAGDQTDHKSTTGYCNFLGNTLISWCVKKQATVAQSSTKAEDRALASTATDII</sequence>
<dbReference type="Proteomes" id="UP000829196">
    <property type="component" value="Unassembled WGS sequence"/>
</dbReference>
<dbReference type="PANTHER" id="PTHR11439">
    <property type="entry name" value="GAG-POL-RELATED RETROTRANSPOSON"/>
    <property type="match status" value="1"/>
</dbReference>
<dbReference type="CDD" id="cd09272">
    <property type="entry name" value="RNase_HI_RT_Ty1"/>
    <property type="match status" value="1"/>
</dbReference>
<evidence type="ECO:0008006" key="3">
    <source>
        <dbReference type="Google" id="ProtNLM"/>
    </source>
</evidence>
<keyword evidence="2" id="KW-1185">Reference proteome</keyword>
<dbReference type="OrthoDB" id="1685122at2759"/>
<dbReference type="EMBL" id="JAGYWB010000013">
    <property type="protein sequence ID" value="KAI0499864.1"/>
    <property type="molecule type" value="Genomic_DNA"/>
</dbReference>
<accession>A0A8T3AUY1</accession>